<dbReference type="AlphaFoldDB" id="A0A2H3FPF8"/>
<evidence type="ECO:0000313" key="1">
    <source>
        <dbReference type="EMBL" id="PCD21481.1"/>
    </source>
</evidence>
<protein>
    <recommendedName>
        <fullName evidence="3">Inosine/uridine-preferring nucleoside hydrolase domain-containing protein</fullName>
    </recommendedName>
</protein>
<comment type="caution">
    <text evidence="1">The sequence shown here is derived from an EMBL/GenBank/DDBJ whole genome shotgun (WGS) entry which is preliminary data.</text>
</comment>
<reference evidence="1 2" key="1">
    <citation type="journal article" date="2016" name="Environ. Microbiol.">
        <title>Effector profiles distinguish formae speciales of Fusarium oxysporum.</title>
        <authorList>
            <person name="van Dam P."/>
            <person name="Fokkens L."/>
            <person name="Schmidt S.M."/>
            <person name="Linmans J.H."/>
            <person name="Kistler H.C."/>
            <person name="Ma L.J."/>
            <person name="Rep M."/>
        </authorList>
    </citation>
    <scope>NUCLEOTIDE SEQUENCE [LARGE SCALE GENOMIC DNA]</scope>
    <source>
        <strain evidence="1 2">Forc016</strain>
    </source>
</reference>
<gene>
    <name evidence="1" type="ORF">AU210_016443</name>
</gene>
<dbReference type="STRING" id="327505.A0A2H3FPF8"/>
<organism evidence="1 2">
    <name type="scientific">Fusarium oxysporum f. sp. radicis-cucumerinum</name>
    <dbReference type="NCBI Taxonomy" id="327505"/>
    <lineage>
        <taxon>Eukaryota</taxon>
        <taxon>Fungi</taxon>
        <taxon>Dikarya</taxon>
        <taxon>Ascomycota</taxon>
        <taxon>Pezizomycotina</taxon>
        <taxon>Sordariomycetes</taxon>
        <taxon>Hypocreomycetidae</taxon>
        <taxon>Hypocreales</taxon>
        <taxon>Nectriaceae</taxon>
        <taxon>Fusarium</taxon>
        <taxon>Fusarium oxysporum species complex</taxon>
    </lineage>
</organism>
<dbReference type="EMBL" id="MABQ02000013">
    <property type="protein sequence ID" value="PCD21481.1"/>
    <property type="molecule type" value="Genomic_DNA"/>
</dbReference>
<proteinExistence type="predicted"/>
<accession>A0A2H3FPF8</accession>
<reference evidence="1 2" key="2">
    <citation type="journal article" date="2017" name="Sci. Rep.">
        <title>A mobile pathogenicity chromosome in Fusarium oxysporum for infection of multiple cucurbit species.</title>
        <authorList>
            <person name="van Dam P."/>
            <person name="Fokkens L."/>
            <person name="Ayukawa Y."/>
            <person name="van der Gragt M."/>
            <person name="Ter Horst A."/>
            <person name="Brankovics B."/>
            <person name="Houterman P.M."/>
            <person name="Arie T."/>
            <person name="Rep M."/>
        </authorList>
    </citation>
    <scope>NUCLEOTIDE SEQUENCE [LARGE SCALE GENOMIC DNA]</scope>
    <source>
        <strain evidence="1 2">Forc016</strain>
    </source>
</reference>
<evidence type="ECO:0008006" key="3">
    <source>
        <dbReference type="Google" id="ProtNLM"/>
    </source>
</evidence>
<sequence length="439" mass="49070">MVQLILNINDGTDSDNYSGDSYVQEKFRNTPNTRVMHIDEPRQVSWARTMSSDEKRDWESVAGKLKDLKQNPRIALLTGSVTGDYIDGKTDLSADERSILRKGVSSGPGPMQDAKTQAWLTAWDKANFVANQAQRPHTIFVDFASLERTHNPVNFSVHTGNHLVLRTPQEIKLWKEINEISSDPERHQEVQRWFDQCTKHASKKGAGLGASVESLDREKLYQDMKKAEEVTIFVGASLGLVSFLLDRAMMDRDMKLEKVKVIMQGGSMDSNENIFGEAFNFALDKTAAKNVFYHVQQFGSFTLIPTQTARKLKFSVKGLVGFGGDPLLKLIEAFNDRQEETEVALLKDNLQERIAKLKAKNIIQSDLAAFMLATRFGESVGVRRVPGCIEDSDTPGAMLVRETDTKDGRFDLLLLQSSVTLDEKGLLTCLNANEYAGGK</sequence>
<evidence type="ECO:0000313" key="2">
    <source>
        <dbReference type="Proteomes" id="UP000219602"/>
    </source>
</evidence>
<name>A0A2H3FPF8_FUSOX</name>
<dbReference type="Proteomes" id="UP000219602">
    <property type="component" value="Unassembled WGS sequence"/>
</dbReference>